<protein>
    <submittedName>
        <fullName evidence="3">Vomeronasal type-1 receptor</fullName>
    </submittedName>
</protein>
<keyword evidence="1" id="KW-0472">Membrane</keyword>
<sequence length="171" mass="19545">MRGIADIIGMLCSSFGNRLPVLFGQQLMFIYRVLPTWTLVFFYYFTATFAFQVTNIVTVLILANRFTAIAFPFKHKTHRKTKKNEKNGKVVEQKLLIYALLTLGGHALFALFLIVVSTGIADEYNAIVYSQYPWINDLCTLALSSWMLLPNDQHQHKANLSTNSHELHRTS</sequence>
<accession>A0A914IBE3</accession>
<reference evidence="3" key="1">
    <citation type="submission" date="2022-11" db="UniProtKB">
        <authorList>
            <consortium name="WormBaseParasite"/>
        </authorList>
    </citation>
    <scope>IDENTIFICATION</scope>
</reference>
<evidence type="ECO:0000313" key="2">
    <source>
        <dbReference type="Proteomes" id="UP000887572"/>
    </source>
</evidence>
<feature type="transmembrane region" description="Helical" evidence="1">
    <location>
        <begin position="51"/>
        <end position="74"/>
    </location>
</feature>
<dbReference type="AlphaFoldDB" id="A0A914IBE3"/>
<keyword evidence="2" id="KW-1185">Reference proteome</keyword>
<name>A0A914IBE3_GLORO</name>
<keyword evidence="1" id="KW-0812">Transmembrane</keyword>
<feature type="transmembrane region" description="Helical" evidence="1">
    <location>
        <begin position="95"/>
        <end position="120"/>
    </location>
</feature>
<evidence type="ECO:0000256" key="1">
    <source>
        <dbReference type="SAM" id="Phobius"/>
    </source>
</evidence>
<evidence type="ECO:0000313" key="3">
    <source>
        <dbReference type="WBParaSite" id="Gr19_v10_g9284.t1"/>
    </source>
</evidence>
<dbReference type="WBParaSite" id="Gr19_v10_g9284.t1">
    <property type="protein sequence ID" value="Gr19_v10_g9284.t1"/>
    <property type="gene ID" value="Gr19_v10_g9284"/>
</dbReference>
<organism evidence="2 3">
    <name type="scientific">Globodera rostochiensis</name>
    <name type="common">Golden nematode worm</name>
    <name type="synonym">Heterodera rostochiensis</name>
    <dbReference type="NCBI Taxonomy" id="31243"/>
    <lineage>
        <taxon>Eukaryota</taxon>
        <taxon>Metazoa</taxon>
        <taxon>Ecdysozoa</taxon>
        <taxon>Nematoda</taxon>
        <taxon>Chromadorea</taxon>
        <taxon>Rhabditida</taxon>
        <taxon>Tylenchina</taxon>
        <taxon>Tylenchomorpha</taxon>
        <taxon>Tylenchoidea</taxon>
        <taxon>Heteroderidae</taxon>
        <taxon>Heteroderinae</taxon>
        <taxon>Globodera</taxon>
    </lineage>
</organism>
<proteinExistence type="predicted"/>
<feature type="transmembrane region" description="Helical" evidence="1">
    <location>
        <begin position="21"/>
        <end position="45"/>
    </location>
</feature>
<keyword evidence="1" id="KW-1133">Transmembrane helix</keyword>
<dbReference type="Proteomes" id="UP000887572">
    <property type="component" value="Unplaced"/>
</dbReference>
<dbReference type="Gene3D" id="1.20.1070.10">
    <property type="entry name" value="Rhodopsin 7-helix transmembrane proteins"/>
    <property type="match status" value="1"/>
</dbReference>